<keyword evidence="5" id="KW-0408">Iron</keyword>
<keyword evidence="3" id="KW-0479">Metal-binding</keyword>
<dbReference type="InterPro" id="IPR050196">
    <property type="entry name" value="Cytochrome_P450_Monoox"/>
</dbReference>
<accession>A0A9N9ATK5</accession>
<reference evidence="7" key="1">
    <citation type="submission" date="2021-06" db="EMBL/GenBank/DDBJ databases">
        <authorList>
            <person name="Kallberg Y."/>
            <person name="Tangrot J."/>
            <person name="Rosling A."/>
        </authorList>
    </citation>
    <scope>NUCLEOTIDE SEQUENCE</scope>
    <source>
        <strain evidence="7">FL966</strain>
    </source>
</reference>
<evidence type="ECO:0000256" key="1">
    <source>
        <dbReference type="ARBA" id="ARBA00010617"/>
    </source>
</evidence>
<keyword evidence="4" id="KW-0560">Oxidoreductase</keyword>
<dbReference type="AlphaFoldDB" id="A0A9N9ATK5"/>
<evidence type="ECO:0000256" key="4">
    <source>
        <dbReference type="ARBA" id="ARBA00023002"/>
    </source>
</evidence>
<dbReference type="SUPFAM" id="SSF48264">
    <property type="entry name" value="Cytochrome P450"/>
    <property type="match status" value="1"/>
</dbReference>
<keyword evidence="8" id="KW-1185">Reference proteome</keyword>
<dbReference type="Pfam" id="PF00067">
    <property type="entry name" value="p450"/>
    <property type="match status" value="1"/>
</dbReference>
<evidence type="ECO:0000313" key="8">
    <source>
        <dbReference type="Proteomes" id="UP000789759"/>
    </source>
</evidence>
<evidence type="ECO:0000313" key="7">
    <source>
        <dbReference type="EMBL" id="CAG8544358.1"/>
    </source>
</evidence>
<dbReference type="GO" id="GO:0016705">
    <property type="term" value="F:oxidoreductase activity, acting on paired donors, with incorporation or reduction of molecular oxygen"/>
    <property type="evidence" value="ECO:0007669"/>
    <property type="project" value="InterPro"/>
</dbReference>
<keyword evidence="6" id="KW-0503">Monooxygenase</keyword>
<gene>
    <name evidence="7" type="ORF">CPELLU_LOCUS4446</name>
</gene>
<keyword evidence="2" id="KW-0349">Heme</keyword>
<dbReference type="Gene3D" id="1.10.630.10">
    <property type="entry name" value="Cytochrome P450"/>
    <property type="match status" value="1"/>
</dbReference>
<organism evidence="7 8">
    <name type="scientific">Cetraspora pellucida</name>
    <dbReference type="NCBI Taxonomy" id="1433469"/>
    <lineage>
        <taxon>Eukaryota</taxon>
        <taxon>Fungi</taxon>
        <taxon>Fungi incertae sedis</taxon>
        <taxon>Mucoromycota</taxon>
        <taxon>Glomeromycotina</taxon>
        <taxon>Glomeromycetes</taxon>
        <taxon>Diversisporales</taxon>
        <taxon>Gigasporaceae</taxon>
        <taxon>Cetraspora</taxon>
    </lineage>
</organism>
<comment type="similarity">
    <text evidence="1">Belongs to the cytochrome P450 family.</text>
</comment>
<protein>
    <submittedName>
        <fullName evidence="7">1438_t:CDS:1</fullName>
    </submittedName>
</protein>
<evidence type="ECO:0000256" key="5">
    <source>
        <dbReference type="ARBA" id="ARBA00023004"/>
    </source>
</evidence>
<dbReference type="EMBL" id="CAJVQA010002349">
    <property type="protein sequence ID" value="CAG8544358.1"/>
    <property type="molecule type" value="Genomic_DNA"/>
</dbReference>
<comment type="caution">
    <text evidence="7">The sequence shown here is derived from an EMBL/GenBank/DDBJ whole genome shotgun (WGS) entry which is preliminary data.</text>
</comment>
<evidence type="ECO:0000256" key="6">
    <source>
        <dbReference type="ARBA" id="ARBA00023033"/>
    </source>
</evidence>
<dbReference type="InterPro" id="IPR036396">
    <property type="entry name" value="Cyt_P450_sf"/>
</dbReference>
<dbReference type="InterPro" id="IPR001128">
    <property type="entry name" value="Cyt_P450"/>
</dbReference>
<dbReference type="PANTHER" id="PTHR24291:SF50">
    <property type="entry name" value="BIFUNCTIONAL ALBAFLAVENONE MONOOXYGENASE_TERPENE SYNTHASE"/>
    <property type="match status" value="1"/>
</dbReference>
<dbReference type="GO" id="GO:0004497">
    <property type="term" value="F:monooxygenase activity"/>
    <property type="evidence" value="ECO:0007669"/>
    <property type="project" value="UniProtKB-KW"/>
</dbReference>
<sequence length="312" mass="35674">MIPICIQAAHQLKNYWMKRISDNKEERITITDFISKITLDIIGLVGFNYEFNSLTSGSELGRAHNAISEYDLTPIYSALTDCFPFIRKILFSFNIKYLNGLKVTKNISEKFVTDIKNNHILSNNLFSLLVKTNENLSDDEKLDDDELISQVKTILLSQVNVHILLSWILQFLAKNLVHQDCLREELSNAFFDLDHHPTADEIDKLKYLDCVLKETLRLVPSVLSLVRKTTKDEIMNGYLVPKETTISISLNAIHCDPLIWSDNADEFDPSRWLDPNLKSKLSIYNYLPFGAGLRGIAKPLPGIDLWVSKVDK</sequence>
<dbReference type="GO" id="GO:0020037">
    <property type="term" value="F:heme binding"/>
    <property type="evidence" value="ECO:0007669"/>
    <property type="project" value="InterPro"/>
</dbReference>
<dbReference type="Proteomes" id="UP000789759">
    <property type="component" value="Unassembled WGS sequence"/>
</dbReference>
<dbReference type="GO" id="GO:0005506">
    <property type="term" value="F:iron ion binding"/>
    <property type="evidence" value="ECO:0007669"/>
    <property type="project" value="InterPro"/>
</dbReference>
<dbReference type="OrthoDB" id="1470350at2759"/>
<name>A0A9N9ATK5_9GLOM</name>
<dbReference type="PANTHER" id="PTHR24291">
    <property type="entry name" value="CYTOCHROME P450 FAMILY 4"/>
    <property type="match status" value="1"/>
</dbReference>
<proteinExistence type="inferred from homology"/>
<evidence type="ECO:0000256" key="3">
    <source>
        <dbReference type="ARBA" id="ARBA00022723"/>
    </source>
</evidence>
<evidence type="ECO:0000256" key="2">
    <source>
        <dbReference type="ARBA" id="ARBA00022617"/>
    </source>
</evidence>